<gene>
    <name evidence="8" type="ORF">GCM10025867_36860</name>
</gene>
<dbReference type="InterPro" id="IPR013249">
    <property type="entry name" value="RNA_pol_sigma70_r4_t2"/>
</dbReference>
<dbReference type="Pfam" id="PF08281">
    <property type="entry name" value="Sigma70_r4_2"/>
    <property type="match status" value="1"/>
</dbReference>
<dbReference type="InterPro" id="IPR007627">
    <property type="entry name" value="RNA_pol_sigma70_r2"/>
</dbReference>
<evidence type="ECO:0000256" key="3">
    <source>
        <dbReference type="ARBA" id="ARBA00023082"/>
    </source>
</evidence>
<dbReference type="Gene3D" id="1.10.10.10">
    <property type="entry name" value="Winged helix-like DNA-binding domain superfamily/Winged helix DNA-binding domain"/>
    <property type="match status" value="1"/>
</dbReference>
<keyword evidence="4" id="KW-0238">DNA-binding</keyword>
<name>A0ABM8GSP8_9MICO</name>
<dbReference type="Gene3D" id="1.10.1740.10">
    <property type="match status" value="1"/>
</dbReference>
<dbReference type="InterPro" id="IPR013324">
    <property type="entry name" value="RNA_pol_sigma_r3/r4-like"/>
</dbReference>
<evidence type="ECO:0000256" key="2">
    <source>
        <dbReference type="ARBA" id="ARBA00023015"/>
    </source>
</evidence>
<keyword evidence="5" id="KW-0804">Transcription</keyword>
<dbReference type="Pfam" id="PF04542">
    <property type="entry name" value="Sigma70_r2"/>
    <property type="match status" value="1"/>
</dbReference>
<feature type="domain" description="RNA polymerase sigma-70 region 2" evidence="6">
    <location>
        <begin position="26"/>
        <end position="94"/>
    </location>
</feature>
<keyword evidence="3" id="KW-0731">Sigma factor</keyword>
<dbReference type="SUPFAM" id="SSF88659">
    <property type="entry name" value="Sigma3 and sigma4 domains of RNA polymerase sigma factors"/>
    <property type="match status" value="1"/>
</dbReference>
<dbReference type="InterPro" id="IPR036388">
    <property type="entry name" value="WH-like_DNA-bd_sf"/>
</dbReference>
<feature type="domain" description="RNA polymerase sigma factor 70 region 4 type 2" evidence="7">
    <location>
        <begin position="121"/>
        <end position="173"/>
    </location>
</feature>
<evidence type="ECO:0000313" key="9">
    <source>
        <dbReference type="Proteomes" id="UP001321486"/>
    </source>
</evidence>
<dbReference type="Proteomes" id="UP001321486">
    <property type="component" value="Chromosome"/>
</dbReference>
<reference evidence="9" key="1">
    <citation type="journal article" date="2019" name="Int. J. Syst. Evol. Microbiol.">
        <title>The Global Catalogue of Microorganisms (GCM) 10K type strain sequencing project: providing services to taxonomists for standard genome sequencing and annotation.</title>
        <authorList>
            <consortium name="The Broad Institute Genomics Platform"/>
            <consortium name="The Broad Institute Genome Sequencing Center for Infectious Disease"/>
            <person name="Wu L."/>
            <person name="Ma J."/>
        </authorList>
    </citation>
    <scope>NUCLEOTIDE SEQUENCE [LARGE SCALE GENOMIC DNA]</scope>
    <source>
        <strain evidence="9">NBRC 108728</strain>
    </source>
</reference>
<keyword evidence="2" id="KW-0805">Transcription regulation</keyword>
<dbReference type="RefSeq" id="WP_286344211.1">
    <property type="nucleotide sequence ID" value="NZ_AP027732.1"/>
</dbReference>
<dbReference type="PANTHER" id="PTHR43133:SF8">
    <property type="entry name" value="RNA POLYMERASE SIGMA FACTOR HI_1459-RELATED"/>
    <property type="match status" value="1"/>
</dbReference>
<evidence type="ECO:0000256" key="4">
    <source>
        <dbReference type="ARBA" id="ARBA00023125"/>
    </source>
</evidence>
<proteinExistence type="inferred from homology"/>
<keyword evidence="9" id="KW-1185">Reference proteome</keyword>
<dbReference type="InterPro" id="IPR039425">
    <property type="entry name" value="RNA_pol_sigma-70-like"/>
</dbReference>
<evidence type="ECO:0000313" key="8">
    <source>
        <dbReference type="EMBL" id="BDZ51445.1"/>
    </source>
</evidence>
<dbReference type="SUPFAM" id="SSF88946">
    <property type="entry name" value="Sigma2 domain of RNA polymerase sigma factors"/>
    <property type="match status" value="1"/>
</dbReference>
<protein>
    <recommendedName>
        <fullName evidence="10">RNA polymerase sigma factor</fullName>
    </recommendedName>
</protein>
<evidence type="ECO:0000259" key="7">
    <source>
        <dbReference type="Pfam" id="PF08281"/>
    </source>
</evidence>
<dbReference type="InterPro" id="IPR014284">
    <property type="entry name" value="RNA_pol_sigma-70_dom"/>
</dbReference>
<evidence type="ECO:0000256" key="5">
    <source>
        <dbReference type="ARBA" id="ARBA00023163"/>
    </source>
</evidence>
<dbReference type="InterPro" id="IPR013325">
    <property type="entry name" value="RNA_pol_sigma_r2"/>
</dbReference>
<comment type="similarity">
    <text evidence="1">Belongs to the sigma-70 factor family. ECF subfamily.</text>
</comment>
<evidence type="ECO:0000256" key="1">
    <source>
        <dbReference type="ARBA" id="ARBA00010641"/>
    </source>
</evidence>
<dbReference type="PANTHER" id="PTHR43133">
    <property type="entry name" value="RNA POLYMERASE ECF-TYPE SIGMA FACTO"/>
    <property type="match status" value="1"/>
</dbReference>
<organism evidence="8 9">
    <name type="scientific">Frondihabitans sucicola</name>
    <dbReference type="NCBI Taxonomy" id="1268041"/>
    <lineage>
        <taxon>Bacteria</taxon>
        <taxon>Bacillati</taxon>
        <taxon>Actinomycetota</taxon>
        <taxon>Actinomycetes</taxon>
        <taxon>Micrococcales</taxon>
        <taxon>Microbacteriaceae</taxon>
        <taxon>Frondihabitans</taxon>
    </lineage>
</organism>
<dbReference type="EMBL" id="AP027732">
    <property type="protein sequence ID" value="BDZ51445.1"/>
    <property type="molecule type" value="Genomic_DNA"/>
</dbReference>
<sequence length="192" mass="21517">MKQSEDDETALWGRAKANDGNAFSLLFDLHHGRVYRRAYGLVGNTHDAEDATASAFFELWRKRRNVNLVAGSVLPWLLVTTINSCRNINRSAARYRRFLGSLPRDEQASLGTDVEDLETRQRLAASLQRLSVVDGALFVLTALEDVPIWQAAETVGLKPATARVRLHRARVRLRDDLHDLNPTIRATTEGAL</sequence>
<evidence type="ECO:0000259" key="6">
    <source>
        <dbReference type="Pfam" id="PF04542"/>
    </source>
</evidence>
<evidence type="ECO:0008006" key="10">
    <source>
        <dbReference type="Google" id="ProtNLM"/>
    </source>
</evidence>
<accession>A0ABM8GSP8</accession>
<dbReference type="NCBIfam" id="TIGR02937">
    <property type="entry name" value="sigma70-ECF"/>
    <property type="match status" value="1"/>
</dbReference>